<organism evidence="2 3">
    <name type="scientific">Penicillium chermesinum</name>
    <dbReference type="NCBI Taxonomy" id="63820"/>
    <lineage>
        <taxon>Eukaryota</taxon>
        <taxon>Fungi</taxon>
        <taxon>Dikarya</taxon>
        <taxon>Ascomycota</taxon>
        <taxon>Pezizomycotina</taxon>
        <taxon>Eurotiomycetes</taxon>
        <taxon>Eurotiomycetidae</taxon>
        <taxon>Eurotiales</taxon>
        <taxon>Aspergillaceae</taxon>
        <taxon>Penicillium</taxon>
    </lineage>
</organism>
<dbReference type="Proteomes" id="UP001150941">
    <property type="component" value="Unassembled WGS sequence"/>
</dbReference>
<gene>
    <name evidence="2" type="ORF">N7468_008284</name>
</gene>
<evidence type="ECO:0000256" key="1">
    <source>
        <dbReference type="SAM" id="MobiDB-lite"/>
    </source>
</evidence>
<dbReference type="AlphaFoldDB" id="A0A9W9TI50"/>
<feature type="non-terminal residue" evidence="2">
    <location>
        <position position="1"/>
    </location>
</feature>
<reference evidence="2" key="2">
    <citation type="journal article" date="2023" name="IMA Fungus">
        <title>Comparative genomic study of the Penicillium genus elucidates a diverse pangenome and 15 lateral gene transfer events.</title>
        <authorList>
            <person name="Petersen C."/>
            <person name="Sorensen T."/>
            <person name="Nielsen M.R."/>
            <person name="Sondergaard T.E."/>
            <person name="Sorensen J.L."/>
            <person name="Fitzpatrick D.A."/>
            <person name="Frisvad J.C."/>
            <person name="Nielsen K.L."/>
        </authorList>
    </citation>
    <scope>NUCLEOTIDE SEQUENCE</scope>
    <source>
        <strain evidence="2">IBT 19713</strain>
    </source>
</reference>
<protein>
    <submittedName>
        <fullName evidence="2">Uncharacterized protein</fullName>
    </submittedName>
</protein>
<proteinExistence type="predicted"/>
<feature type="compositionally biased region" description="Basic and acidic residues" evidence="1">
    <location>
        <begin position="13"/>
        <end position="27"/>
    </location>
</feature>
<feature type="region of interest" description="Disordered" evidence="1">
    <location>
        <begin position="1"/>
        <end position="56"/>
    </location>
</feature>
<dbReference type="RefSeq" id="XP_058327925.1">
    <property type="nucleotide sequence ID" value="XM_058477580.1"/>
</dbReference>
<evidence type="ECO:0000313" key="2">
    <source>
        <dbReference type="EMBL" id="KAJ5223742.1"/>
    </source>
</evidence>
<name>A0A9W9TI50_9EURO</name>
<dbReference type="GeneID" id="83204883"/>
<reference evidence="2" key="1">
    <citation type="submission" date="2022-11" db="EMBL/GenBank/DDBJ databases">
        <authorList>
            <person name="Petersen C."/>
        </authorList>
    </citation>
    <scope>NUCLEOTIDE SEQUENCE</scope>
    <source>
        <strain evidence="2">IBT 19713</strain>
    </source>
</reference>
<sequence>NPPANDGKPTKPAKPEPTKPTKPHTESPPDVDDVPDVDDDLPDVDDLKNKGGKDAAAPALLGTDLMGLLNGLKNANQAELASGPSD</sequence>
<comment type="caution">
    <text evidence="2">The sequence shown here is derived from an EMBL/GenBank/DDBJ whole genome shotgun (WGS) entry which is preliminary data.</text>
</comment>
<dbReference type="EMBL" id="JAPQKS010000006">
    <property type="protein sequence ID" value="KAJ5223742.1"/>
    <property type="molecule type" value="Genomic_DNA"/>
</dbReference>
<evidence type="ECO:0000313" key="3">
    <source>
        <dbReference type="Proteomes" id="UP001150941"/>
    </source>
</evidence>
<accession>A0A9W9TI50</accession>
<keyword evidence="3" id="KW-1185">Reference proteome</keyword>
<feature type="compositionally biased region" description="Acidic residues" evidence="1">
    <location>
        <begin position="29"/>
        <end position="44"/>
    </location>
</feature>